<dbReference type="STRING" id="28094.SAMN06295900_105414"/>
<dbReference type="GeneID" id="95553503"/>
<evidence type="ECO:0000313" key="2">
    <source>
        <dbReference type="Proteomes" id="UP000192911"/>
    </source>
</evidence>
<dbReference type="PANTHER" id="PTHR39456">
    <property type="entry name" value="METAL-DEPENDENT HYDROLASE"/>
    <property type="match status" value="1"/>
</dbReference>
<reference evidence="2" key="1">
    <citation type="submission" date="2017-04" db="EMBL/GenBank/DDBJ databases">
        <authorList>
            <person name="Varghese N."/>
            <person name="Submissions S."/>
        </authorList>
    </citation>
    <scope>NUCLEOTIDE SEQUENCE [LARGE SCALE GENOMIC DNA]</scope>
    <source>
        <strain evidence="2">Ballard 720</strain>
    </source>
</reference>
<dbReference type="Proteomes" id="UP000192911">
    <property type="component" value="Unassembled WGS sequence"/>
</dbReference>
<dbReference type="AlphaFoldDB" id="A0A1X7EHN8"/>
<name>A0A1X7EHN8_TRICW</name>
<evidence type="ECO:0000313" key="1">
    <source>
        <dbReference type="EMBL" id="SMF34021.1"/>
    </source>
</evidence>
<protein>
    <recommendedName>
        <fullName evidence="3">Metal-dependent hydrolase</fullName>
    </recommendedName>
</protein>
<dbReference type="InterPro" id="IPR016516">
    <property type="entry name" value="UCP07580"/>
</dbReference>
<evidence type="ECO:0008006" key="3">
    <source>
        <dbReference type="Google" id="ProtNLM"/>
    </source>
</evidence>
<keyword evidence="2" id="KW-1185">Reference proteome</keyword>
<gene>
    <name evidence="1" type="ORF">SAMN06295900_105414</name>
</gene>
<dbReference type="RefSeq" id="WP_085227635.1">
    <property type="nucleotide sequence ID" value="NZ_BSQD01000004.1"/>
</dbReference>
<dbReference type="EMBL" id="FXAH01000005">
    <property type="protein sequence ID" value="SMF34021.1"/>
    <property type="molecule type" value="Genomic_DNA"/>
</dbReference>
<organism evidence="1 2">
    <name type="scientific">Trinickia caryophylli</name>
    <name type="common">Paraburkholderia caryophylli</name>
    <dbReference type="NCBI Taxonomy" id="28094"/>
    <lineage>
        <taxon>Bacteria</taxon>
        <taxon>Pseudomonadati</taxon>
        <taxon>Pseudomonadota</taxon>
        <taxon>Betaproteobacteria</taxon>
        <taxon>Burkholderiales</taxon>
        <taxon>Burkholderiaceae</taxon>
        <taxon>Trinickia</taxon>
    </lineage>
</organism>
<sequence>MTKLPVRDDVTSEVRIPRLRRRDIAFGPYASIPRYWLGGECHRTRFYDAMSIMFPEGERAFIETVQLFRSRVVGNPALARDAAEFVAQEALHSREHVRYNRWLEAQGAPVRRLERLVAAQQAFARRYLPPGMRLAITICLEHFTAMFADQLLRHPRSLEHAAPEMADIWLWHALEETEHKAVAFDVFTAAVPGPLRRYLLRCSAMMMVTLVFTTLLWRMTFSLIRHDGSAADWKGWLRLLREQFVSPGPLTRMLPQWFAWFKPGFHPWRFDNRALIARYSTWLDRKGKAAP</sequence>
<proteinExistence type="predicted"/>
<dbReference type="Pfam" id="PF10118">
    <property type="entry name" value="Metal_hydrol"/>
    <property type="match status" value="1"/>
</dbReference>
<accession>A0A1X7EHN8</accession>
<dbReference type="OrthoDB" id="4760165at2"/>
<dbReference type="PANTHER" id="PTHR39456:SF1">
    <property type="entry name" value="METAL-DEPENDENT HYDROLASE"/>
    <property type="match status" value="1"/>
</dbReference>
<dbReference type="PIRSF" id="PIRSF007580">
    <property type="entry name" value="UCP07580"/>
    <property type="match status" value="1"/>
</dbReference>